<name>A0AAV7M3G4_PLEWA</name>
<accession>A0AAV7M3G4</accession>
<proteinExistence type="predicted"/>
<reference evidence="2" key="1">
    <citation type="journal article" date="2022" name="bioRxiv">
        <title>Sequencing and chromosome-scale assembly of the giantPleurodeles waltlgenome.</title>
        <authorList>
            <person name="Brown T."/>
            <person name="Elewa A."/>
            <person name="Iarovenko S."/>
            <person name="Subramanian E."/>
            <person name="Araus A.J."/>
            <person name="Petzold A."/>
            <person name="Susuki M."/>
            <person name="Suzuki K.-i.T."/>
            <person name="Hayashi T."/>
            <person name="Toyoda A."/>
            <person name="Oliveira C."/>
            <person name="Osipova E."/>
            <person name="Leigh N.D."/>
            <person name="Simon A."/>
            <person name="Yun M.H."/>
        </authorList>
    </citation>
    <scope>NUCLEOTIDE SEQUENCE</scope>
    <source>
        <strain evidence="2">20211129_DDA</strain>
        <tissue evidence="2">Liver</tissue>
    </source>
</reference>
<sequence>MGTPSDASETDFRIRQRKATTDFTEGVCRTEPRKTEEKRPPDAEREFPGPDKKPETREETSTGSRDATVYKSRHNPGGPWPWRVLLRKENPHKSNRGTGEGNRGKKGRVGGGPGEREHR</sequence>
<keyword evidence="3" id="KW-1185">Reference proteome</keyword>
<protein>
    <submittedName>
        <fullName evidence="2">Uncharacterized protein</fullName>
    </submittedName>
</protein>
<feature type="region of interest" description="Disordered" evidence="1">
    <location>
        <begin position="1"/>
        <end position="119"/>
    </location>
</feature>
<feature type="compositionally biased region" description="Basic and acidic residues" evidence="1">
    <location>
        <begin position="28"/>
        <end position="60"/>
    </location>
</feature>
<evidence type="ECO:0000313" key="2">
    <source>
        <dbReference type="EMBL" id="KAJ1097144.1"/>
    </source>
</evidence>
<dbReference type="Proteomes" id="UP001066276">
    <property type="component" value="Chromosome 10"/>
</dbReference>
<dbReference type="EMBL" id="JANPWB010000014">
    <property type="protein sequence ID" value="KAJ1097144.1"/>
    <property type="molecule type" value="Genomic_DNA"/>
</dbReference>
<organism evidence="2 3">
    <name type="scientific">Pleurodeles waltl</name>
    <name type="common">Iberian ribbed newt</name>
    <dbReference type="NCBI Taxonomy" id="8319"/>
    <lineage>
        <taxon>Eukaryota</taxon>
        <taxon>Metazoa</taxon>
        <taxon>Chordata</taxon>
        <taxon>Craniata</taxon>
        <taxon>Vertebrata</taxon>
        <taxon>Euteleostomi</taxon>
        <taxon>Amphibia</taxon>
        <taxon>Batrachia</taxon>
        <taxon>Caudata</taxon>
        <taxon>Salamandroidea</taxon>
        <taxon>Salamandridae</taxon>
        <taxon>Pleurodelinae</taxon>
        <taxon>Pleurodeles</taxon>
    </lineage>
</organism>
<comment type="caution">
    <text evidence="2">The sequence shown here is derived from an EMBL/GenBank/DDBJ whole genome shotgun (WGS) entry which is preliminary data.</text>
</comment>
<gene>
    <name evidence="2" type="ORF">NDU88_002271</name>
</gene>
<evidence type="ECO:0000256" key="1">
    <source>
        <dbReference type="SAM" id="MobiDB-lite"/>
    </source>
</evidence>
<evidence type="ECO:0000313" key="3">
    <source>
        <dbReference type="Proteomes" id="UP001066276"/>
    </source>
</evidence>
<dbReference type="AlphaFoldDB" id="A0AAV7M3G4"/>